<dbReference type="Pfam" id="PF17900">
    <property type="entry name" value="Peptidase_M1_N"/>
    <property type="match status" value="3"/>
</dbReference>
<feature type="signal peptide" evidence="17">
    <location>
        <begin position="1"/>
        <end position="19"/>
    </location>
</feature>
<dbReference type="InterPro" id="IPR034016">
    <property type="entry name" value="M1_APN-typ"/>
</dbReference>
<feature type="domain" description="Peptidase M1 membrane alanine aminopeptidase" evidence="18">
    <location>
        <begin position="1178"/>
        <end position="1390"/>
    </location>
</feature>
<evidence type="ECO:0000256" key="1">
    <source>
        <dbReference type="ARBA" id="ARBA00004609"/>
    </source>
</evidence>
<feature type="domain" description="Aminopeptidase N-like N-terminal" evidence="20">
    <location>
        <begin position="54"/>
        <end position="241"/>
    </location>
</feature>
<evidence type="ECO:0000256" key="6">
    <source>
        <dbReference type="ARBA" id="ARBA00022723"/>
    </source>
</evidence>
<dbReference type="Gene3D" id="2.60.40.1910">
    <property type="match status" value="3"/>
</dbReference>
<dbReference type="GO" id="GO:0006508">
    <property type="term" value="P:proteolysis"/>
    <property type="evidence" value="ECO:0007669"/>
    <property type="project" value="UniProtKB-KW"/>
</dbReference>
<evidence type="ECO:0000256" key="3">
    <source>
        <dbReference type="ARBA" id="ARBA00022475"/>
    </source>
</evidence>
<dbReference type="Proteomes" id="UP000007151">
    <property type="component" value="Unassembled WGS sequence"/>
</dbReference>
<evidence type="ECO:0000313" key="21">
    <source>
        <dbReference type="EMBL" id="OWR41737.1"/>
    </source>
</evidence>
<accession>A0A212EJS3</accession>
<keyword evidence="9 15" id="KW-0862">Zinc</keyword>
<dbReference type="InterPro" id="IPR014782">
    <property type="entry name" value="Peptidase_M1_dom"/>
</dbReference>
<dbReference type="GO" id="GO:0008270">
    <property type="term" value="F:zinc ion binding"/>
    <property type="evidence" value="ECO:0007669"/>
    <property type="project" value="InterPro"/>
</dbReference>
<keyword evidence="10" id="KW-0482">Metalloprotease</keyword>
<dbReference type="SUPFAM" id="SSF55486">
    <property type="entry name" value="Metalloproteases ('zincins'), catalytic domain"/>
    <property type="match status" value="3"/>
</dbReference>
<dbReference type="InterPro" id="IPR050344">
    <property type="entry name" value="Peptidase_M1_aminopeptidases"/>
</dbReference>
<feature type="binding site" evidence="15">
    <location>
        <position position="1254"/>
    </location>
    <ligand>
        <name>Zn(2+)</name>
        <dbReference type="ChEBI" id="CHEBI:29105"/>
        <note>catalytic</note>
    </ligand>
</feature>
<evidence type="ECO:0000256" key="8">
    <source>
        <dbReference type="ARBA" id="ARBA00022801"/>
    </source>
</evidence>
<dbReference type="GO" id="GO:0005615">
    <property type="term" value="C:extracellular space"/>
    <property type="evidence" value="ECO:0007669"/>
    <property type="project" value="TreeGrafter"/>
</dbReference>
<feature type="domain" description="Aminopeptidase N-like N-terminal" evidence="20">
    <location>
        <begin position="1843"/>
        <end position="1997"/>
    </location>
</feature>
<keyword evidence="22" id="KW-1185">Reference proteome</keyword>
<dbReference type="KEGG" id="dpl:KGM_209838"/>
<dbReference type="FunFam" id="2.60.40.1730:FF:000013">
    <property type="entry name" value="Aminopeptidase"/>
    <property type="match status" value="1"/>
</dbReference>
<dbReference type="GO" id="GO:0098552">
    <property type="term" value="C:side of membrane"/>
    <property type="evidence" value="ECO:0007669"/>
    <property type="project" value="UniProtKB-KW"/>
</dbReference>
<comment type="cofactor">
    <cofactor evidence="15">
        <name>Zn(2+)</name>
        <dbReference type="ChEBI" id="CHEBI:29105"/>
    </cofactor>
    <text evidence="15">Binds 1 zinc ion per subunit.</text>
</comment>
<dbReference type="GO" id="GO:0042277">
    <property type="term" value="F:peptide binding"/>
    <property type="evidence" value="ECO:0007669"/>
    <property type="project" value="TreeGrafter"/>
</dbReference>
<organism evidence="21 22">
    <name type="scientific">Danaus plexippus plexippus</name>
    <dbReference type="NCBI Taxonomy" id="278856"/>
    <lineage>
        <taxon>Eukaryota</taxon>
        <taxon>Metazoa</taxon>
        <taxon>Ecdysozoa</taxon>
        <taxon>Arthropoda</taxon>
        <taxon>Hexapoda</taxon>
        <taxon>Insecta</taxon>
        <taxon>Pterygota</taxon>
        <taxon>Neoptera</taxon>
        <taxon>Endopterygota</taxon>
        <taxon>Lepidoptera</taxon>
        <taxon>Glossata</taxon>
        <taxon>Ditrysia</taxon>
        <taxon>Papilionoidea</taxon>
        <taxon>Nymphalidae</taxon>
        <taxon>Danainae</taxon>
        <taxon>Danaini</taxon>
        <taxon>Danaina</taxon>
        <taxon>Danaus</taxon>
        <taxon>Danaus</taxon>
    </lineage>
</organism>
<dbReference type="Pfam" id="PF11838">
    <property type="entry name" value="ERAP1_C"/>
    <property type="match status" value="3"/>
</dbReference>
<keyword evidence="11" id="KW-0472">Membrane</keyword>
<keyword evidence="21" id="KW-0031">Aminopeptidase</keyword>
<dbReference type="GO" id="GO:0005886">
    <property type="term" value="C:plasma membrane"/>
    <property type="evidence" value="ECO:0007669"/>
    <property type="project" value="UniProtKB-SubCell"/>
</dbReference>
<dbReference type="PANTHER" id="PTHR11533">
    <property type="entry name" value="PROTEASE M1 ZINC METALLOPROTEASE"/>
    <property type="match status" value="1"/>
</dbReference>
<dbReference type="Pfam" id="PF01433">
    <property type="entry name" value="Peptidase_M1"/>
    <property type="match status" value="3"/>
</dbReference>
<proteinExistence type="inferred from homology"/>
<evidence type="ECO:0000256" key="15">
    <source>
        <dbReference type="PIRSR" id="PIRSR634016-3"/>
    </source>
</evidence>
<dbReference type="InterPro" id="IPR045357">
    <property type="entry name" value="Aminopeptidase_N-like_N"/>
</dbReference>
<evidence type="ECO:0000256" key="13">
    <source>
        <dbReference type="ARBA" id="ARBA00023288"/>
    </source>
</evidence>
<dbReference type="InterPro" id="IPR042097">
    <property type="entry name" value="Aminopeptidase_N-like_N_sf"/>
</dbReference>
<dbReference type="InParanoid" id="A0A212EJS3"/>
<name>A0A212EJS3_DANPL</name>
<feature type="domain" description="ERAP1-like C-terminal" evidence="19">
    <location>
        <begin position="2396"/>
        <end position="2590"/>
    </location>
</feature>
<dbReference type="SUPFAM" id="SSF63737">
    <property type="entry name" value="Leukotriene A4 hydrolase N-terminal domain"/>
    <property type="match status" value="3"/>
</dbReference>
<keyword evidence="6 15" id="KW-0479">Metal-binding</keyword>
<comment type="subcellular location">
    <subcellularLocation>
        <location evidence="1">Cell membrane</location>
        <topology evidence="1">Lipid-anchor</topology>
        <topology evidence="1">GPI-anchor</topology>
    </subcellularLocation>
</comment>
<evidence type="ECO:0000256" key="17">
    <source>
        <dbReference type="SAM" id="SignalP"/>
    </source>
</evidence>
<dbReference type="InterPro" id="IPR024571">
    <property type="entry name" value="ERAP1-like_C_dom"/>
</dbReference>
<dbReference type="GO" id="GO:0043171">
    <property type="term" value="P:peptide catabolic process"/>
    <property type="evidence" value="ECO:0007669"/>
    <property type="project" value="TreeGrafter"/>
</dbReference>
<dbReference type="Gene3D" id="2.60.40.1730">
    <property type="entry name" value="tricorn interacting facor f3 domain"/>
    <property type="match status" value="3"/>
</dbReference>
<evidence type="ECO:0000256" key="5">
    <source>
        <dbReference type="ARBA" id="ARBA00022670"/>
    </source>
</evidence>
<dbReference type="Gene3D" id="1.10.390.10">
    <property type="entry name" value="Neutral Protease Domain 2"/>
    <property type="match status" value="3"/>
</dbReference>
<keyword evidence="3" id="KW-1003">Cell membrane</keyword>
<feature type="active site" description="Proton acceptor" evidence="14">
    <location>
        <position position="1255"/>
    </location>
</feature>
<evidence type="ECO:0000256" key="7">
    <source>
        <dbReference type="ARBA" id="ARBA00022729"/>
    </source>
</evidence>
<gene>
    <name evidence="21" type="ORF">KGM_209838</name>
</gene>
<feature type="domain" description="Aminopeptidase N-like N-terminal" evidence="20">
    <location>
        <begin position="949"/>
        <end position="1143"/>
    </location>
</feature>
<keyword evidence="7 17" id="KW-0732">Signal</keyword>
<feature type="site" description="Transition state stabilizer" evidence="16">
    <location>
        <position position="1341"/>
    </location>
</feature>
<evidence type="ECO:0000259" key="20">
    <source>
        <dbReference type="Pfam" id="PF17900"/>
    </source>
</evidence>
<keyword evidence="4" id="KW-0336">GPI-anchor</keyword>
<dbReference type="STRING" id="278856.A0A212EJS3"/>
<evidence type="ECO:0000256" key="10">
    <source>
        <dbReference type="ARBA" id="ARBA00023049"/>
    </source>
</evidence>
<dbReference type="GO" id="GO:0070006">
    <property type="term" value="F:metalloaminopeptidase activity"/>
    <property type="evidence" value="ECO:0007669"/>
    <property type="project" value="TreeGrafter"/>
</dbReference>
<evidence type="ECO:0000256" key="9">
    <source>
        <dbReference type="ARBA" id="ARBA00022833"/>
    </source>
</evidence>
<evidence type="ECO:0000259" key="18">
    <source>
        <dbReference type="Pfam" id="PF01433"/>
    </source>
</evidence>
<feature type="binding site" evidence="15">
    <location>
        <position position="1277"/>
    </location>
    <ligand>
        <name>Zn(2+)</name>
        <dbReference type="ChEBI" id="CHEBI:29105"/>
        <note>catalytic</note>
    </ligand>
</feature>
<evidence type="ECO:0000256" key="14">
    <source>
        <dbReference type="PIRSR" id="PIRSR634016-1"/>
    </source>
</evidence>
<keyword evidence="8" id="KW-0378">Hydrolase</keyword>
<dbReference type="GO" id="GO:0005737">
    <property type="term" value="C:cytoplasm"/>
    <property type="evidence" value="ECO:0007669"/>
    <property type="project" value="TreeGrafter"/>
</dbReference>
<dbReference type="EMBL" id="AGBW02014405">
    <property type="protein sequence ID" value="OWR41737.1"/>
    <property type="molecule type" value="Genomic_DNA"/>
</dbReference>
<keyword evidence="12" id="KW-0325">Glycoprotein</keyword>
<dbReference type="CDD" id="cd09601">
    <property type="entry name" value="M1_APN-Q_like"/>
    <property type="match status" value="2"/>
</dbReference>
<dbReference type="InterPro" id="IPR027268">
    <property type="entry name" value="Peptidase_M4/M1_CTD_sf"/>
</dbReference>
<protein>
    <submittedName>
        <fullName evidence="21">Aminopeptidase N2</fullName>
    </submittedName>
</protein>
<dbReference type="PRINTS" id="PR00756">
    <property type="entry name" value="ALADIPTASE"/>
</dbReference>
<dbReference type="Gene3D" id="1.25.50.20">
    <property type="match status" value="3"/>
</dbReference>
<reference evidence="21 22" key="1">
    <citation type="journal article" date="2011" name="Cell">
        <title>The monarch butterfly genome yields insights into long-distance migration.</title>
        <authorList>
            <person name="Zhan S."/>
            <person name="Merlin C."/>
            <person name="Boore J.L."/>
            <person name="Reppert S.M."/>
        </authorList>
    </citation>
    <scope>NUCLEOTIDE SEQUENCE [LARGE SCALE GENOMIC DNA]</scope>
    <source>
        <strain evidence="21">F-2</strain>
    </source>
</reference>
<evidence type="ECO:0000256" key="12">
    <source>
        <dbReference type="ARBA" id="ARBA00023180"/>
    </source>
</evidence>
<evidence type="ECO:0000256" key="2">
    <source>
        <dbReference type="ARBA" id="ARBA00010136"/>
    </source>
</evidence>
<feature type="domain" description="Peptidase M1 membrane alanine aminopeptidase" evidence="18">
    <location>
        <begin position="277"/>
        <end position="505"/>
    </location>
</feature>
<dbReference type="InterPro" id="IPR001930">
    <property type="entry name" value="Peptidase_M1"/>
</dbReference>
<dbReference type="eggNOG" id="KOG1046">
    <property type="taxonomic scope" value="Eukaryota"/>
</dbReference>
<dbReference type="FunFam" id="2.60.40.1910:FF:000008">
    <property type="entry name" value="Aminopeptidase"/>
    <property type="match status" value="2"/>
</dbReference>
<comment type="similarity">
    <text evidence="2">Belongs to the peptidase M1 family.</text>
</comment>
<comment type="caution">
    <text evidence="21">The sequence shown here is derived from an EMBL/GenBank/DDBJ whole genome shotgun (WGS) entry which is preliminary data.</text>
</comment>
<feature type="domain" description="ERAP1-like C-terminal" evidence="19">
    <location>
        <begin position="583"/>
        <end position="884"/>
    </location>
</feature>
<feature type="domain" description="Peptidase M1 membrane alanine aminopeptidase" evidence="18">
    <location>
        <begin position="2119"/>
        <end position="2305"/>
    </location>
</feature>
<keyword evidence="13" id="KW-0449">Lipoprotein</keyword>
<feature type="chain" id="PRO_5013324336" evidence="17">
    <location>
        <begin position="20"/>
        <end position="2660"/>
    </location>
</feature>
<keyword evidence="5" id="KW-0645">Protease</keyword>
<dbReference type="PANTHER" id="PTHR11533:SF301">
    <property type="entry name" value="AMINOPEPTIDASE"/>
    <property type="match status" value="1"/>
</dbReference>
<evidence type="ECO:0000313" key="22">
    <source>
        <dbReference type="Proteomes" id="UP000007151"/>
    </source>
</evidence>
<evidence type="ECO:0000259" key="19">
    <source>
        <dbReference type="Pfam" id="PF11838"/>
    </source>
</evidence>
<evidence type="ECO:0000256" key="4">
    <source>
        <dbReference type="ARBA" id="ARBA00022622"/>
    </source>
</evidence>
<sequence length="2660" mass="306793">MALLYKLVLLPAMISLVKSDFPLDFDEPIYFSNIDEEIYRLPEDLDPVNILLEITPYFEDPSASKAFTFEGFVLLTVKAVRDNISTLTLHENVRDILSVNITDESGITLASSFKRIREQQFLEISLLNGTVLQKNQTCKIGISYIGNINETPLSRGMFRGSYRDNQGRRRWYAGTHLQPTNSRQLFPCFDEPGFKSTFDIIVNRPINFTETFSNMRIKSQSRVGDRQQEIFQTTPRMSAYLVSIHISEEFEVIADNNNYNASYRIIARPNARGQGKYALEVGPPLTKWLDDYFNISYYTMANDIKNDQIASPDWASGATENWGLVSYREMRLLHEEGETNAVDKMTIGTITAHELAHKWFGNLITCRWWDNVWINEGFASYFENFAMDGVDPSLELAEKFITGTVQSALSSDSSASTRALRHTVNTPAQVTGHFSGISYTKGAAFLLMLKHLLGEPTFKKALNYFLIERSYEQALPSDLYSAFHRAVNEDGIIENLNITAFMNYWVEERGYPILDVNINMDNGIMILKQERFFISSSSTPTDQVWPLPITFTTSRNSNFDNLSPKTVMLNKTIQLRKDPGEEWVIFNLQQKDFYRVNYDTHTWELIAAALKNNRNSIHRLNRAQIVDDVFALMRSERLPFELGFRILDFLKEETDYYPWTPAITGFTWLRNRLLHLPEKLKEFDEILSSFLDTIVSDLGYDVHYDESITKTLNRFYILNFACNIGHVGCINNALAKFNSLRSSGVPVNPNLRRHVFCQGVLHGGYDDWKFLQQRWFDSNNQADQFAMLRSLGCTRNNEAVKEYLEMILSDDLRAQDSSNAFTFLFMGDRQNTKYTLDFMKERWEEVRKKVVLQTWFGTVLSNLAAYSNEEVLEDMEQWLTTNQAIIPSAQTGLSAINSARANMKWGTEKADDIVRGARAMIWQTLLAVACIALQPVHSDTRYRLNTTIVPSAYSLTITPYFDTNDDRAFSFDGEVSITFVTTSNINKIKLHSQDLIYTSANITLKNGNNIIELNETNPLEFEEDYTFAHINLASDILVGSEYTLNIVYQGPIRTDLNGFYRNYYFQNGVKKWLGATQMEPTHARKVFPCFDEPELKAVFTMSIDRPAEYQPSLTNTEIMSVTEMNNGYIRENFYTTPRMSTYLVAFLVSEFEAGSSNTLGANELGIYTRPDAKNQTEYAFDVAQRIVKALSDYFGIDYYSTNNHLRLDHVALTDFRAGAMENWGLIKYRESLLLYVPEESTPYFKYRVAQIVAHETTHMWFGNLVTCHWWSNTWLNEGFANYFQDYMTSLVEPDVAADDALVIGSVYSAYNADDNPDSPAITNNNVNSPSEISGHFGTITYQKAGSVIRMMHHLIGDDAFKYGLNSYLSTNQFQSGYPELLYSALENGVRNFTSLSNYEGFHFTDIMSSWIRQSGHPVLYVNVDYENSSIELSQKRFYINSSYSSDELYIIPITYTLESNFNFENTKPALIMDKKTHVLQMSEIKEKQTFPIFNIQETGLYRVNYDINTWHLISEHLKSNRSGDIHYLNRAKIVNDLFAFLFADEVKFELLHNLLHFLSNENEYAVWNAALKGLTKLRNYYIGSDTLDLIDEFALELLDGVIYRMGYDVKSTDDFKILRNRMQILEFACKLGHQGCIDRSLQWFKDLKNNDTWIQPSLRSVAYCTGLRYGNDEDYEFLWNRLVNTNVANEAWIIADVLGCSQREDKLKSYLVSMLLENSPIKTQDLTVPLASVLTNYSNVPLVMDELQSNISLWKSVYSSLGSVLSSIASSLHTQEDFEKFESFLSSCKECSEDEVASAKNSLAKARAVTAWADDHRSDILSSLISAYTIEEECLNYTVYPVQYELTIIPHIYLDGMSYYDCDIVITIIANAPNVNVIELDAKDLEIKGETVQVLDNGSNLVNKHRPYEYDAKKGKLYIYLRESLKQYRLHRTQYNIRMSFSKQISYNTDGIFVVRYTENGKPQHVLVTRLSPSRAKYFFPCFDNSQFEAIFKFKVYEMPPYPGYQYCNTSIVIAKELKRHQSKDSYTIVEYLPSPQVALHQVGFHHSKFGSQRTTAKNTNDTLVIWAPVSTLPQYTFILHFGVIIINLIHEYSSIKRPLVYGPINIISVPAILNGYEIGSWNLLTNGDNRLAIINDYTSIQQIEDMMFELSQQLSRIWLGNPGESQITRWREEWFKEGVATYLAYYFLTQYNHGEAAASYRRPISTYGLLMKHRAMARDWHHSTPPLASFNRTLAIDIPSRYKDLVTMKTASLLWMVENWLGSEKFHQALVNYINSRREQYISLTDFMASVDRETVECLNQFFNGSTTSKVLNSWFHQSGYPVVNVQVLRDRTPNAIQLKQRKFSFTDQHRFDTNYLIPISYIVQNNQNCFNCYRPRFTLDMQSYTFRENLNDGWILLNRNASGYYRVNYDVYTWGLIAKTLADDHLSINELNRAQIVNDIFALYAAGDIHENVAISVLNYLNSEFSFVVWESVVNGFEMLKIEGAKMTKVLYGEWQVFMQKKVATVYKRLMANVDQRPWTRRFRKLIVDFACAVKYRRCLNEMRRFYSDHKNSNMKLNPDFREICYYVTINEGNYDIGTALNRFEQEEKTVAEHKVREESRFLYQVPIGQPRPLPIMMSTTTTTEISTTTIENTNNEGITLYISNVLLLAVIIKCLFQ</sequence>
<feature type="binding site" evidence="15">
    <location>
        <position position="1258"/>
    </location>
    <ligand>
        <name>Zn(2+)</name>
        <dbReference type="ChEBI" id="CHEBI:29105"/>
        <note>catalytic</note>
    </ligand>
</feature>
<dbReference type="FunFam" id="1.10.390.10:FF:000019">
    <property type="entry name" value="Aminopeptidase"/>
    <property type="match status" value="2"/>
</dbReference>
<evidence type="ECO:0000256" key="11">
    <source>
        <dbReference type="ARBA" id="ARBA00023136"/>
    </source>
</evidence>
<evidence type="ECO:0000256" key="16">
    <source>
        <dbReference type="PIRSR" id="PIRSR634016-4"/>
    </source>
</evidence>
<feature type="domain" description="ERAP1-like C-terminal" evidence="19">
    <location>
        <begin position="1492"/>
        <end position="1788"/>
    </location>
</feature>